<feature type="transmembrane region" description="Helical" evidence="1">
    <location>
        <begin position="534"/>
        <end position="553"/>
    </location>
</feature>
<feature type="transmembrane region" description="Helical" evidence="1">
    <location>
        <begin position="921"/>
        <end position="942"/>
    </location>
</feature>
<feature type="transmembrane region" description="Helical" evidence="1">
    <location>
        <begin position="430"/>
        <end position="450"/>
    </location>
</feature>
<dbReference type="Proteomes" id="UP001330434">
    <property type="component" value="Chromosome"/>
</dbReference>
<dbReference type="InterPro" id="IPR027463">
    <property type="entry name" value="AcrB_DN_DC_subdom"/>
</dbReference>
<feature type="transmembrane region" description="Helical" evidence="1">
    <location>
        <begin position="333"/>
        <end position="352"/>
    </location>
</feature>
<feature type="transmembrane region" description="Helical" evidence="1">
    <location>
        <begin position="890"/>
        <end position="909"/>
    </location>
</feature>
<feature type="transmembrane region" description="Helical" evidence="1">
    <location>
        <begin position="994"/>
        <end position="1020"/>
    </location>
</feature>
<dbReference type="EMBL" id="CP133270">
    <property type="protein sequence ID" value="WVX66094.1"/>
    <property type="molecule type" value="Genomic_DNA"/>
</dbReference>
<dbReference type="Gene3D" id="3.30.70.1430">
    <property type="entry name" value="Multidrug efflux transporter AcrB pore domain"/>
    <property type="match status" value="2"/>
</dbReference>
<evidence type="ECO:0000256" key="1">
    <source>
        <dbReference type="SAM" id="Phobius"/>
    </source>
</evidence>
<sequence length="1031" mass="113085">MRFVELLIRRPVLATVMSIIIVMVGAVSYTYLPVRQFPEVDKPLISVRTQLEGASPQIVEQQLTRPLEEALGGLQGLEYMTSRSGPDESVIKLNFRIDRDMDAAAADVRDRLSRVRNTLPDEAQDPEIKKADADAAPTMFLALVSERKTVSELADYANRFLKSELETLKGVSSVEIYGGGNIEMHLVLDPVRLNAYKITATDIAGALKKQNIKKPAGRLKGEEREYQLTTTASLKTQDEFNNLIIADREGKLIRLKDVGHAELNSEDTRFISRFNGQNAVGIGIIKQSTANPLEIAKELYTRIDEIRASLPASIKLEVSSDNTVFIQRSVDEVYSAIWEASILVILVVFFFLHSIRASLIPLVTIPISLIGAFALMYAFGFSINLLTLLALVLAIGLVVDDAIVVVENVYRYIEKGLTPMEAAIKGTKEISFAVVAMTLTLAAVYAPVALSTGMTGKLFTEFSITLAGAVLVSGFIALTLSPMMCSRLLVGEDHPGLGTSKLASYFNKFATFMTRILDALDNGYASALKSVLHFRLYAVIGALVIAGSGAYIGKYQLEKELAPREDQGTIRSSMLAPAGATLKAIDRHATKADQILSTAPEIMKRMMVIQVGEDSYSMNTLVPWEDRTKKCSEIAKELKPELAKIPGLQISVYCPSKSLVSGSSGEDLSFVIQTSRSYDDLMHQMQRIWAAMGQHPGIEASSIQPDVGAPVQDYKAKINIDKAATLGVDPENIAQTLDTLIGGRKSTNFERENKQYPVRVWVGENFRKGPQDVLAMYVRGSRDNKETYVPLSDLIEVISRESTPEVNHFDGLRAVTLDARLKEGYGLGQVLTDVEAVAKRILPDGYFTTVSGGTRDYIKESYTLYMIFGLALAFIFLVMAAQFESFVDPLIIILSVPLSLAGAVLTLWLTPTGTLNIYSQIGLVTLIGLITKHGILIIDFANKLQDEGMRPFEAVMEAARLRLRPILMTTFAMVLGAIPLALASGPGAETREQIGWVIVGGMSFGTLFTLFLIPAVYTYLSRRKKVEDVHG</sequence>
<feature type="transmembrane region" description="Helical" evidence="1">
    <location>
        <begin position="862"/>
        <end position="883"/>
    </location>
</feature>
<feature type="transmembrane region" description="Helical" evidence="1">
    <location>
        <begin position="462"/>
        <end position="480"/>
    </location>
</feature>
<dbReference type="PANTHER" id="PTHR32063:SF28">
    <property type="entry name" value="BLR2861 PROTEIN"/>
    <property type="match status" value="1"/>
</dbReference>
<keyword evidence="1" id="KW-0812">Transmembrane</keyword>
<keyword evidence="1" id="KW-0472">Membrane</keyword>
<dbReference type="PRINTS" id="PR00702">
    <property type="entry name" value="ACRIFLAVINRP"/>
</dbReference>
<dbReference type="Gene3D" id="3.30.70.1320">
    <property type="entry name" value="Multidrug efflux transporter AcrB pore domain like"/>
    <property type="match status" value="1"/>
</dbReference>
<protein>
    <submittedName>
        <fullName evidence="2">Multidrug efflux pump subunit AcrB</fullName>
    </submittedName>
</protein>
<dbReference type="Gene3D" id="3.30.70.1440">
    <property type="entry name" value="Multidrug efflux transporter AcrB pore domain"/>
    <property type="match status" value="1"/>
</dbReference>
<dbReference type="RefSeq" id="WP_331256629.1">
    <property type="nucleotide sequence ID" value="NZ_CP133270.1"/>
</dbReference>
<dbReference type="SUPFAM" id="SSF82693">
    <property type="entry name" value="Multidrug efflux transporter AcrB pore domain, PN1, PN2, PC1 and PC2 subdomains"/>
    <property type="match status" value="3"/>
</dbReference>
<reference evidence="2 3" key="1">
    <citation type="journal article" date="2024" name="Environ. Microbiol.">
        <title>Novel evolutionary insights on the interactions of the Holosporales (Alphaproteobacteria) with eukaryotic hosts from comparative genomics.</title>
        <authorList>
            <person name="Giovannini M."/>
            <person name="Petroni G."/>
            <person name="Castelli M."/>
        </authorList>
    </citation>
    <scope>NUCLEOTIDE SEQUENCE [LARGE SCALE GENOMIC DNA]</scope>
    <source>
        <strain evidence="2 3">US_Bl 15I1</strain>
    </source>
</reference>
<proteinExistence type="predicted"/>
<keyword evidence="1" id="KW-1133">Transmembrane helix</keyword>
<dbReference type="SUPFAM" id="SSF82714">
    <property type="entry name" value="Multidrug efflux transporter AcrB TolC docking domain, DN and DC subdomains"/>
    <property type="match status" value="2"/>
</dbReference>
<organism evidence="2 3">
    <name type="scientific">Candidatus Bealeia paramacronuclearis</name>
    <dbReference type="NCBI Taxonomy" id="1921001"/>
    <lineage>
        <taxon>Bacteria</taxon>
        <taxon>Pseudomonadati</taxon>
        <taxon>Pseudomonadota</taxon>
        <taxon>Alphaproteobacteria</taxon>
        <taxon>Holosporales</taxon>
        <taxon>Holosporaceae</taxon>
        <taxon>Candidatus Bealeia</taxon>
    </lineage>
</organism>
<evidence type="ECO:0000313" key="2">
    <source>
        <dbReference type="EMBL" id="WVX66094.1"/>
    </source>
</evidence>
<dbReference type="Gene3D" id="3.30.2090.10">
    <property type="entry name" value="Multidrug efflux transporter AcrB TolC docking domain, DN and DC subdomains"/>
    <property type="match status" value="2"/>
</dbReference>
<keyword evidence="3" id="KW-1185">Reference proteome</keyword>
<dbReference type="SUPFAM" id="SSF82866">
    <property type="entry name" value="Multidrug efflux transporter AcrB transmembrane domain"/>
    <property type="match status" value="2"/>
</dbReference>
<evidence type="ECO:0000313" key="3">
    <source>
        <dbReference type="Proteomes" id="UP001330434"/>
    </source>
</evidence>
<dbReference type="InterPro" id="IPR001036">
    <property type="entry name" value="Acrflvin-R"/>
</dbReference>
<feature type="transmembrane region" description="Helical" evidence="1">
    <location>
        <begin position="359"/>
        <end position="379"/>
    </location>
</feature>
<accession>A0ABZ2C0Q3</accession>
<dbReference type="Pfam" id="PF00873">
    <property type="entry name" value="ACR_tran"/>
    <property type="match status" value="1"/>
</dbReference>
<feature type="transmembrane region" description="Helical" evidence="1">
    <location>
        <begin position="385"/>
        <end position="410"/>
    </location>
</feature>
<name>A0ABZ2C0Q3_9PROT</name>
<gene>
    <name evidence="2" type="ORF">Bealeia1_00265</name>
</gene>
<feature type="transmembrane region" description="Helical" evidence="1">
    <location>
        <begin position="12"/>
        <end position="32"/>
    </location>
</feature>
<dbReference type="PANTHER" id="PTHR32063">
    <property type="match status" value="1"/>
</dbReference>
<dbReference type="Gene3D" id="1.20.1640.10">
    <property type="entry name" value="Multidrug efflux transporter AcrB transmembrane domain"/>
    <property type="match status" value="2"/>
</dbReference>
<feature type="transmembrane region" description="Helical" evidence="1">
    <location>
        <begin position="963"/>
        <end position="982"/>
    </location>
</feature>